<reference evidence="5" key="1">
    <citation type="journal article" date="2019" name="Int. J. Syst. Evol. Microbiol.">
        <title>The Global Catalogue of Microorganisms (GCM) 10K type strain sequencing project: providing services to taxonomists for standard genome sequencing and annotation.</title>
        <authorList>
            <consortium name="The Broad Institute Genomics Platform"/>
            <consortium name="The Broad Institute Genome Sequencing Center for Infectious Disease"/>
            <person name="Wu L."/>
            <person name="Ma J."/>
        </authorList>
    </citation>
    <scope>NUCLEOTIDE SEQUENCE [LARGE SCALE GENOMIC DNA]</scope>
    <source>
        <strain evidence="5">JCM 15481</strain>
    </source>
</reference>
<dbReference type="PANTHER" id="PTHR38165">
    <property type="match status" value="1"/>
</dbReference>
<proteinExistence type="predicted"/>
<sequence length="328" mass="36055">MRPAYPTRPTRRRGLLTAAALLLLAAYVLAGRPGTTAHGAVPAAEDRAPAAGDPPPDSFWGDTGSIPPAQNVLTVRILNRTNGQYPDDQVFWSFNGQTHSIAEQPYLDMPANSAGRMYFHLGSPDSRYSDFIEFTVGADAFHGNTTRVDAFALKLAMRVHGHDGTDRQVGEDYATFQESREATWRKFADAMPPEFASLSEVEAPYRIPSPGHVPDFRPGGQHAGYLSDYARSVGTDATTQEVFGCSGPLAGDAARCAALNRHVAELPQDQWRDPGLFYRQGPANYYAAFWHEHAIDNLAYGFPYDDYAEQSSFVSVHDPRWMVVAVGW</sequence>
<dbReference type="EMBL" id="BAAAPF010000125">
    <property type="protein sequence ID" value="GAA2129720.1"/>
    <property type="molecule type" value="Genomic_DNA"/>
</dbReference>
<keyword evidence="5" id="KW-1185">Reference proteome</keyword>
<dbReference type="Pfam" id="PF16483">
    <property type="entry name" value="Glyco_hydro_64"/>
    <property type="match status" value="2"/>
</dbReference>
<dbReference type="InterPro" id="IPR037398">
    <property type="entry name" value="Glyco_hydro_64_fam"/>
</dbReference>
<evidence type="ECO:0000256" key="1">
    <source>
        <dbReference type="SAM" id="MobiDB-lite"/>
    </source>
</evidence>
<dbReference type="PROSITE" id="PS52006">
    <property type="entry name" value="GH64"/>
    <property type="match status" value="1"/>
</dbReference>
<dbReference type="CDD" id="cd09214">
    <property type="entry name" value="GH64-like"/>
    <property type="match status" value="1"/>
</dbReference>
<comment type="caution">
    <text evidence="4">The sequence shown here is derived from an EMBL/GenBank/DDBJ whole genome shotgun (WGS) entry which is preliminary data.</text>
</comment>
<evidence type="ECO:0000256" key="2">
    <source>
        <dbReference type="SAM" id="SignalP"/>
    </source>
</evidence>
<dbReference type="Proteomes" id="UP001500443">
    <property type="component" value="Unassembled WGS sequence"/>
</dbReference>
<keyword evidence="2" id="KW-0732">Signal</keyword>
<dbReference type="PANTHER" id="PTHR38165:SF1">
    <property type="entry name" value="GLUCANASE B"/>
    <property type="match status" value="1"/>
</dbReference>
<name>A0ABP5KAK9_9ACTN</name>
<dbReference type="InterPro" id="IPR037176">
    <property type="entry name" value="Osmotin/thaumatin-like_sf"/>
</dbReference>
<feature type="signal peptide" evidence="2">
    <location>
        <begin position="1"/>
        <end position="30"/>
    </location>
</feature>
<feature type="domain" description="GH64" evidence="3">
    <location>
        <begin position="70"/>
        <end position="328"/>
    </location>
</feature>
<dbReference type="Gene3D" id="2.60.110.10">
    <property type="entry name" value="Thaumatin"/>
    <property type="match status" value="2"/>
</dbReference>
<dbReference type="RefSeq" id="WP_344291155.1">
    <property type="nucleotide sequence ID" value="NZ_BAAAPF010000125.1"/>
</dbReference>
<evidence type="ECO:0000259" key="3">
    <source>
        <dbReference type="PROSITE" id="PS52006"/>
    </source>
</evidence>
<organism evidence="4 5">
    <name type="scientific">Streptomyces synnematoformans</name>
    <dbReference type="NCBI Taxonomy" id="415721"/>
    <lineage>
        <taxon>Bacteria</taxon>
        <taxon>Bacillati</taxon>
        <taxon>Actinomycetota</taxon>
        <taxon>Actinomycetes</taxon>
        <taxon>Kitasatosporales</taxon>
        <taxon>Streptomycetaceae</taxon>
        <taxon>Streptomyces</taxon>
    </lineage>
</organism>
<gene>
    <name evidence="4" type="ORF">GCM10009802_37610</name>
</gene>
<evidence type="ECO:0000313" key="5">
    <source>
        <dbReference type="Proteomes" id="UP001500443"/>
    </source>
</evidence>
<protein>
    <recommendedName>
        <fullName evidence="3">GH64 domain-containing protein</fullName>
    </recommendedName>
</protein>
<dbReference type="InterPro" id="IPR032477">
    <property type="entry name" value="Glyco_hydro_64"/>
</dbReference>
<feature type="chain" id="PRO_5046570611" description="GH64 domain-containing protein" evidence="2">
    <location>
        <begin position="31"/>
        <end position="328"/>
    </location>
</feature>
<feature type="region of interest" description="Disordered" evidence="1">
    <location>
        <begin position="38"/>
        <end position="57"/>
    </location>
</feature>
<evidence type="ECO:0000313" key="4">
    <source>
        <dbReference type="EMBL" id="GAA2129720.1"/>
    </source>
</evidence>
<accession>A0ABP5KAK9</accession>